<evidence type="ECO:0000313" key="7">
    <source>
        <dbReference type="Proteomes" id="UP000503308"/>
    </source>
</evidence>
<reference evidence="6 7" key="1">
    <citation type="submission" date="2020-02" db="EMBL/GenBank/DDBJ databases">
        <title>Genome sequence of Roseobacter ponti.</title>
        <authorList>
            <person name="Hollensteiner J."/>
            <person name="Schneider D."/>
            <person name="Poehlein A."/>
            <person name="Daniel R."/>
        </authorList>
    </citation>
    <scope>NUCLEOTIDE SEQUENCE [LARGE SCALE GENOMIC DNA]</scope>
    <source>
        <strain evidence="6 7">DSM 106830</strain>
    </source>
</reference>
<dbReference type="RefSeq" id="WP_169640349.1">
    <property type="nucleotide sequence ID" value="NZ_CP048788.1"/>
</dbReference>
<protein>
    <submittedName>
        <fullName evidence="6">Response regulator</fullName>
    </submittedName>
</protein>
<dbReference type="GO" id="GO:0000976">
    <property type="term" value="F:transcription cis-regulatory region binding"/>
    <property type="evidence" value="ECO:0007669"/>
    <property type="project" value="TreeGrafter"/>
</dbReference>
<evidence type="ECO:0000256" key="1">
    <source>
        <dbReference type="ARBA" id="ARBA00022553"/>
    </source>
</evidence>
<sequence length="128" mass="13739">MLDGLKVLYLEDELLVAMDTAEYLETLGFESVAVAYRLESAHELMENTDFDLAILDINVDRGQTSIALGRELAQAGTRVIFASGNGGDAAKLRSDGFEFLDKPFSLPALADKLQTAAKAAQQSSAPLS</sequence>
<keyword evidence="3" id="KW-0238">DNA-binding</keyword>
<dbReference type="GO" id="GO:0006355">
    <property type="term" value="P:regulation of DNA-templated transcription"/>
    <property type="evidence" value="ECO:0007669"/>
    <property type="project" value="TreeGrafter"/>
</dbReference>
<dbReference type="InterPro" id="IPR039420">
    <property type="entry name" value="WalR-like"/>
</dbReference>
<keyword evidence="1 4" id="KW-0597">Phosphoprotein</keyword>
<accession>A0A858SQY3</accession>
<dbReference type="GO" id="GO:0005829">
    <property type="term" value="C:cytosol"/>
    <property type="evidence" value="ECO:0007669"/>
    <property type="project" value="TreeGrafter"/>
</dbReference>
<dbReference type="PANTHER" id="PTHR48111">
    <property type="entry name" value="REGULATOR OF RPOS"/>
    <property type="match status" value="1"/>
</dbReference>
<proteinExistence type="predicted"/>
<dbReference type="AlphaFoldDB" id="A0A858SQY3"/>
<dbReference type="GO" id="GO:0032993">
    <property type="term" value="C:protein-DNA complex"/>
    <property type="evidence" value="ECO:0007669"/>
    <property type="project" value="TreeGrafter"/>
</dbReference>
<evidence type="ECO:0000256" key="3">
    <source>
        <dbReference type="ARBA" id="ARBA00023125"/>
    </source>
</evidence>
<dbReference type="KEGG" id="rpon:G3256_08170"/>
<dbReference type="Gene3D" id="3.40.50.2300">
    <property type="match status" value="1"/>
</dbReference>
<dbReference type="SUPFAM" id="SSF52172">
    <property type="entry name" value="CheY-like"/>
    <property type="match status" value="1"/>
</dbReference>
<dbReference type="Pfam" id="PF00072">
    <property type="entry name" value="Response_reg"/>
    <property type="match status" value="1"/>
</dbReference>
<evidence type="ECO:0000256" key="2">
    <source>
        <dbReference type="ARBA" id="ARBA00023012"/>
    </source>
</evidence>
<dbReference type="InterPro" id="IPR011006">
    <property type="entry name" value="CheY-like_superfamily"/>
</dbReference>
<dbReference type="PROSITE" id="PS50110">
    <property type="entry name" value="RESPONSE_REGULATORY"/>
    <property type="match status" value="1"/>
</dbReference>
<organism evidence="6 7">
    <name type="scientific">Roseobacter ponti</name>
    <dbReference type="NCBI Taxonomy" id="1891787"/>
    <lineage>
        <taxon>Bacteria</taxon>
        <taxon>Pseudomonadati</taxon>
        <taxon>Pseudomonadota</taxon>
        <taxon>Alphaproteobacteria</taxon>
        <taxon>Rhodobacterales</taxon>
        <taxon>Roseobacteraceae</taxon>
        <taxon>Roseobacter</taxon>
    </lineage>
</organism>
<dbReference type="GO" id="GO:0000156">
    <property type="term" value="F:phosphorelay response regulator activity"/>
    <property type="evidence" value="ECO:0007669"/>
    <property type="project" value="TreeGrafter"/>
</dbReference>
<name>A0A858SQY3_9RHOB</name>
<dbReference type="SMART" id="SM00448">
    <property type="entry name" value="REC"/>
    <property type="match status" value="1"/>
</dbReference>
<evidence type="ECO:0000259" key="5">
    <source>
        <dbReference type="PROSITE" id="PS50110"/>
    </source>
</evidence>
<dbReference type="PANTHER" id="PTHR48111:SF40">
    <property type="entry name" value="PHOSPHATE REGULON TRANSCRIPTIONAL REGULATORY PROTEIN PHOB"/>
    <property type="match status" value="1"/>
</dbReference>
<dbReference type="Proteomes" id="UP000503308">
    <property type="component" value="Chromosome"/>
</dbReference>
<gene>
    <name evidence="6" type="ORF">G3256_08170</name>
</gene>
<feature type="modified residue" description="4-aspartylphosphate" evidence="4">
    <location>
        <position position="56"/>
    </location>
</feature>
<keyword evidence="7" id="KW-1185">Reference proteome</keyword>
<keyword evidence="2" id="KW-0902">Two-component regulatory system</keyword>
<dbReference type="EMBL" id="CP048788">
    <property type="protein sequence ID" value="QJF51134.1"/>
    <property type="molecule type" value="Genomic_DNA"/>
</dbReference>
<dbReference type="InterPro" id="IPR001789">
    <property type="entry name" value="Sig_transdc_resp-reg_receiver"/>
</dbReference>
<evidence type="ECO:0000313" key="6">
    <source>
        <dbReference type="EMBL" id="QJF51134.1"/>
    </source>
</evidence>
<feature type="domain" description="Response regulatory" evidence="5">
    <location>
        <begin position="6"/>
        <end position="117"/>
    </location>
</feature>
<evidence type="ECO:0000256" key="4">
    <source>
        <dbReference type="PROSITE-ProRule" id="PRU00169"/>
    </source>
</evidence>